<dbReference type="OrthoDB" id="3211639at2"/>
<sequence length="213" mass="22308">MSYTGVWSVGAVPDAEVVALPRRFAHLDETWTVPDGCAEDLGWWLGGGDREPYFTPEPTPAAHRFAAFARGGGPSAPAVVAMKDAATDLLRRADADGADPDALFAVAVRKGEPATALHHGLGAEASSRLPGWFGDFLLTADEVRAVLPGAESVLAVTGPRRWEVLARIDAWAYGMADAPEGEFDAAGLLAGPLRVLRYAAAHGLGVVAVTESH</sequence>
<evidence type="ECO:0000313" key="1">
    <source>
        <dbReference type="EMBL" id="AQU67140.1"/>
    </source>
</evidence>
<gene>
    <name evidence="1" type="ORF">BBN63_13700</name>
</gene>
<keyword evidence="2" id="KW-1185">Reference proteome</keyword>
<reference evidence="1 2" key="1">
    <citation type="submission" date="2016-11" db="EMBL/GenBank/DDBJ databases">
        <title>Complete genome sequence of Streptomyces niveus SCSIO 3406.</title>
        <authorList>
            <person name="Zhu Q."/>
            <person name="Cheng W."/>
            <person name="Song Y."/>
            <person name="Li Q."/>
            <person name="Ju J."/>
        </authorList>
    </citation>
    <scope>NUCLEOTIDE SEQUENCE [LARGE SCALE GENOMIC DNA]</scope>
    <source>
        <strain evidence="1 2">SCSIO 3406</strain>
    </source>
</reference>
<evidence type="ECO:0000313" key="2">
    <source>
        <dbReference type="Proteomes" id="UP000189677"/>
    </source>
</evidence>
<dbReference type="EMBL" id="CP018047">
    <property type="protein sequence ID" value="AQU67140.1"/>
    <property type="molecule type" value="Genomic_DNA"/>
</dbReference>
<dbReference type="RefSeq" id="WP_078075675.1">
    <property type="nucleotide sequence ID" value="NZ_CP018047.1"/>
</dbReference>
<protein>
    <submittedName>
        <fullName evidence="1">Uncharacterized protein</fullName>
    </submittedName>
</protein>
<dbReference type="AlphaFoldDB" id="A0A1U9QSH4"/>
<name>A0A1U9QSH4_STRNV</name>
<accession>A0A1U9QSH4</accession>
<dbReference type="KEGG" id="snw:BBN63_13700"/>
<proteinExistence type="predicted"/>
<dbReference type="Proteomes" id="UP000189677">
    <property type="component" value="Chromosome"/>
</dbReference>
<organism evidence="1 2">
    <name type="scientific">Streptomyces niveus</name>
    <name type="common">Streptomyces spheroides</name>
    <dbReference type="NCBI Taxonomy" id="193462"/>
    <lineage>
        <taxon>Bacteria</taxon>
        <taxon>Bacillati</taxon>
        <taxon>Actinomycetota</taxon>
        <taxon>Actinomycetes</taxon>
        <taxon>Kitasatosporales</taxon>
        <taxon>Streptomycetaceae</taxon>
        <taxon>Streptomyces</taxon>
    </lineage>
</organism>